<reference evidence="2" key="1">
    <citation type="journal article" date="2023" name="Nat. Plants">
        <title>Single-cell RNA sequencing provides a high-resolution roadmap for understanding the multicellular compartmentation of specialized metabolism.</title>
        <authorList>
            <person name="Sun S."/>
            <person name="Shen X."/>
            <person name="Li Y."/>
            <person name="Li Y."/>
            <person name="Wang S."/>
            <person name="Li R."/>
            <person name="Zhang H."/>
            <person name="Shen G."/>
            <person name="Guo B."/>
            <person name="Wei J."/>
            <person name="Xu J."/>
            <person name="St-Pierre B."/>
            <person name="Chen S."/>
            <person name="Sun C."/>
        </authorList>
    </citation>
    <scope>NUCLEOTIDE SEQUENCE [LARGE SCALE GENOMIC DNA]</scope>
</reference>
<gene>
    <name evidence="1" type="ORF">M9H77_25666</name>
</gene>
<dbReference type="EMBL" id="CM044706">
    <property type="protein sequence ID" value="KAI5656873.1"/>
    <property type="molecule type" value="Genomic_DNA"/>
</dbReference>
<proteinExistence type="predicted"/>
<name>A0ACC0ABR3_CATRO</name>
<evidence type="ECO:0000313" key="1">
    <source>
        <dbReference type="EMBL" id="KAI5656873.1"/>
    </source>
</evidence>
<organism evidence="1 2">
    <name type="scientific">Catharanthus roseus</name>
    <name type="common">Madagascar periwinkle</name>
    <name type="synonym">Vinca rosea</name>
    <dbReference type="NCBI Taxonomy" id="4058"/>
    <lineage>
        <taxon>Eukaryota</taxon>
        <taxon>Viridiplantae</taxon>
        <taxon>Streptophyta</taxon>
        <taxon>Embryophyta</taxon>
        <taxon>Tracheophyta</taxon>
        <taxon>Spermatophyta</taxon>
        <taxon>Magnoliopsida</taxon>
        <taxon>eudicotyledons</taxon>
        <taxon>Gunneridae</taxon>
        <taxon>Pentapetalae</taxon>
        <taxon>asterids</taxon>
        <taxon>lamiids</taxon>
        <taxon>Gentianales</taxon>
        <taxon>Apocynaceae</taxon>
        <taxon>Rauvolfioideae</taxon>
        <taxon>Vinceae</taxon>
        <taxon>Catharanthinae</taxon>
        <taxon>Catharanthus</taxon>
    </lineage>
</organism>
<accession>A0ACC0ABR3</accession>
<sequence length="402" mass="44107">MAKSRDAVPYPPVESSDDSGEEEDSSSEEESDSSESEPEPPGTQDSQAAKKPTPAAVKKPEQQPSKTQPADSSSDDDESDTDSDTLPTKKPNPNIKPIASKPMDEVQKSPTTRKPRSKSNASGPTSPTKPTPSPGAKRPSGAVGVSDGETKDAKRSKKKSETGVETVEKTVNSNDDSKKLFQRLWSEDDEIAILQGMIDYQAKKKADPVADLNAFLEFIKKSLHIDVSRTQLQDKIRRLKKKYENNASKGKKGKEKVFSKAHEQMSYELSKKIWGQGNSAEESVLESPKVNGTAVRKSRTKNAPVLAPKLDEPEEAVKEDKILGGEKSVEGLKGVHIGLGSQGIEGWIAKKGMEVIKGEKREEMEEKWKKLNVEEIEIYAKKLELMLEQTKSVLEALKSSVH</sequence>
<comment type="caution">
    <text evidence="1">The sequence shown here is derived from an EMBL/GenBank/DDBJ whole genome shotgun (WGS) entry which is preliminary data.</text>
</comment>
<evidence type="ECO:0000313" key="2">
    <source>
        <dbReference type="Proteomes" id="UP001060085"/>
    </source>
</evidence>
<dbReference type="Proteomes" id="UP001060085">
    <property type="component" value="Linkage Group LG06"/>
</dbReference>
<keyword evidence="2" id="KW-1185">Reference proteome</keyword>
<protein>
    <submittedName>
        <fullName evidence="1">Uncharacterized protein</fullName>
    </submittedName>
</protein>